<evidence type="ECO:0000256" key="3">
    <source>
        <dbReference type="ARBA" id="ARBA00023274"/>
    </source>
</evidence>
<dbReference type="EMBL" id="JBDODL010001960">
    <property type="protein sequence ID" value="MES1921937.1"/>
    <property type="molecule type" value="Genomic_DNA"/>
</dbReference>
<dbReference type="SUPFAM" id="SSF50104">
    <property type="entry name" value="Translation proteins SH3-like domain"/>
    <property type="match status" value="1"/>
</dbReference>
<dbReference type="Proteomes" id="UP001439008">
    <property type="component" value="Unassembled WGS sequence"/>
</dbReference>
<dbReference type="InterPro" id="IPR001857">
    <property type="entry name" value="Ribosomal_bL19"/>
</dbReference>
<protein>
    <recommendedName>
        <fullName evidence="4">50S ribosomal protein L19, chloroplastic</fullName>
    </recommendedName>
</protein>
<dbReference type="Gene3D" id="2.30.30.790">
    <property type="match status" value="1"/>
</dbReference>
<organism evidence="5 6">
    <name type="scientific">Bonamia ostreae</name>
    <dbReference type="NCBI Taxonomy" id="126728"/>
    <lineage>
        <taxon>Eukaryota</taxon>
        <taxon>Sar</taxon>
        <taxon>Rhizaria</taxon>
        <taxon>Endomyxa</taxon>
        <taxon>Ascetosporea</taxon>
        <taxon>Haplosporida</taxon>
        <taxon>Bonamia</taxon>
    </lineage>
</organism>
<dbReference type="InterPro" id="IPR038657">
    <property type="entry name" value="Ribosomal_bL19_sf"/>
</dbReference>
<evidence type="ECO:0000256" key="2">
    <source>
        <dbReference type="ARBA" id="ARBA00022980"/>
    </source>
</evidence>
<proteinExistence type="inferred from homology"/>
<name>A0ABV2ARF8_9EUKA</name>
<evidence type="ECO:0000256" key="4">
    <source>
        <dbReference type="ARBA" id="ARBA00035376"/>
    </source>
</evidence>
<gene>
    <name evidence="5" type="ORF">MHBO_003462</name>
</gene>
<accession>A0ABV2ARF8</accession>
<evidence type="ECO:0000256" key="1">
    <source>
        <dbReference type="ARBA" id="ARBA00005781"/>
    </source>
</evidence>
<dbReference type="PANTHER" id="PTHR15680:SF9">
    <property type="entry name" value="LARGE RIBOSOMAL SUBUNIT PROTEIN BL19M"/>
    <property type="match status" value="1"/>
</dbReference>
<comment type="caution">
    <text evidence="5">The sequence shown here is derived from an EMBL/GenBank/DDBJ whole genome shotgun (WGS) entry which is preliminary data.</text>
</comment>
<sequence>MLVKNLKIKNLIHQQNVFRSIRHFASKNEKFKKNRKSDRKRAAVNKIILDLKSEQNFDDLAKLPDPLPLDIYESSDSKNTHSYVKALREGSIRGTHEKKKNPEIFKMRYEEIVPNMPGREYHKQPTPQHFMKMLNDFEIRKMENRRIENFNAGDEIEIELKKHLPDGGIEKKKGLCIARRNRGYGSSFVLRLMGSNKEAFELTYPLYSPFIVSIKMLERHYSKKKKLLFMRDKKNFYLPAQTIKK</sequence>
<comment type="similarity">
    <text evidence="1">Belongs to the bacterial ribosomal protein bL19 family.</text>
</comment>
<evidence type="ECO:0000313" key="5">
    <source>
        <dbReference type="EMBL" id="MES1921937.1"/>
    </source>
</evidence>
<keyword evidence="6" id="KW-1185">Reference proteome</keyword>
<dbReference type="PANTHER" id="PTHR15680">
    <property type="entry name" value="RIBOSOMAL PROTEIN L19"/>
    <property type="match status" value="1"/>
</dbReference>
<keyword evidence="3" id="KW-0687">Ribonucleoprotein</keyword>
<evidence type="ECO:0000313" key="6">
    <source>
        <dbReference type="Proteomes" id="UP001439008"/>
    </source>
</evidence>
<dbReference type="Pfam" id="PF01245">
    <property type="entry name" value="Ribosomal_L19"/>
    <property type="match status" value="1"/>
</dbReference>
<dbReference type="InterPro" id="IPR008991">
    <property type="entry name" value="Translation_prot_SH3-like_sf"/>
</dbReference>
<reference evidence="5 6" key="1">
    <citation type="journal article" date="2024" name="BMC Biol.">
        <title>Comparative genomics of Ascetosporea gives new insight into the evolutionary basis for animal parasitism in Rhizaria.</title>
        <authorList>
            <person name="Hiltunen Thoren M."/>
            <person name="Onut-Brannstrom I."/>
            <person name="Alfjorden A."/>
            <person name="Peckova H."/>
            <person name="Swords F."/>
            <person name="Hooper C."/>
            <person name="Holzer A.S."/>
            <person name="Bass D."/>
            <person name="Burki F."/>
        </authorList>
    </citation>
    <scope>NUCLEOTIDE SEQUENCE [LARGE SCALE GENOMIC DNA]</scope>
    <source>
        <strain evidence="5">20-A016</strain>
    </source>
</reference>
<keyword evidence="2" id="KW-0689">Ribosomal protein</keyword>